<dbReference type="Proteomes" id="UP001596328">
    <property type="component" value="Unassembled WGS sequence"/>
</dbReference>
<accession>A0ABD5RX18</accession>
<dbReference type="SUPFAM" id="SSF52402">
    <property type="entry name" value="Adenine nucleotide alpha hydrolases-like"/>
    <property type="match status" value="1"/>
</dbReference>
<gene>
    <name evidence="1" type="ORF">ACFQE1_05340</name>
</gene>
<organism evidence="1 2">
    <name type="scientific">Halobium palmae</name>
    <dbReference type="NCBI Taxonomy" id="1776492"/>
    <lineage>
        <taxon>Archaea</taxon>
        <taxon>Methanobacteriati</taxon>
        <taxon>Methanobacteriota</taxon>
        <taxon>Stenosarchaea group</taxon>
        <taxon>Halobacteria</taxon>
        <taxon>Halobacteriales</taxon>
        <taxon>Haloferacaceae</taxon>
        <taxon>Halobium</taxon>
    </lineage>
</organism>
<name>A0ABD5RX18_9EURY</name>
<proteinExistence type="predicted"/>
<dbReference type="AlphaFoldDB" id="A0ABD5RX18"/>
<dbReference type="Gene3D" id="3.40.50.12370">
    <property type="match status" value="1"/>
</dbReference>
<dbReference type="EMBL" id="JBHSWU010000051">
    <property type="protein sequence ID" value="MFC6723811.1"/>
    <property type="molecule type" value="Genomic_DNA"/>
</dbReference>
<dbReference type="PROSITE" id="PS51257">
    <property type="entry name" value="PROKAR_LIPOPROTEIN"/>
    <property type="match status" value="1"/>
</dbReference>
<keyword evidence="2" id="KW-1185">Reference proteome</keyword>
<comment type="caution">
    <text evidence="1">The sequence shown here is derived from an EMBL/GenBank/DDBJ whole genome shotgun (WGS) entry which is preliminary data.</text>
</comment>
<evidence type="ECO:0000313" key="2">
    <source>
        <dbReference type="Proteomes" id="UP001596328"/>
    </source>
</evidence>
<reference evidence="1 2" key="1">
    <citation type="journal article" date="2019" name="Int. J. Syst. Evol. Microbiol.">
        <title>The Global Catalogue of Microorganisms (GCM) 10K type strain sequencing project: providing services to taxonomists for standard genome sequencing and annotation.</title>
        <authorList>
            <consortium name="The Broad Institute Genomics Platform"/>
            <consortium name="The Broad Institute Genome Sequencing Center for Infectious Disease"/>
            <person name="Wu L."/>
            <person name="Ma J."/>
        </authorList>
    </citation>
    <scope>NUCLEOTIDE SEQUENCE [LARGE SCALE GENOMIC DNA]</scope>
    <source>
        <strain evidence="1 2">NBRC 111368</strain>
    </source>
</reference>
<evidence type="ECO:0000313" key="1">
    <source>
        <dbReference type="EMBL" id="MFC6723811.1"/>
    </source>
</evidence>
<protein>
    <recommendedName>
        <fullName evidence="3">Universal stress protein</fullName>
    </recommendedName>
</protein>
<sequence>MTRETLLIPVEFPDPTPLPSTFVGGFTSCKVLLVGVYELPADTDSDERQRREIEAYNTLYSYANQFVRAGDTAEVELVMGEDVGDTPSRIAEERDVDALLVPNPITTLDDVLVAVRDPEFVEPISEFVNLLDQEIVLHASLFSVAETQEGTGEKRELLNELRRRMVDAGFNETAIDVEVAVSDDPPFAISEAARDHDVVILGETQDPDFERVFGDTYRSIADETELPIVVVRR</sequence>
<evidence type="ECO:0008006" key="3">
    <source>
        <dbReference type="Google" id="ProtNLM"/>
    </source>
</evidence>